<sequence>MKPKRGRYTLYASERIEVVEDARGDKPTLHMRPRISKARDHRQQKSVIRTLLGLKPKSSSYFRRLLPLASLGLPKKLPGGREEEEALPPNARNSEARDEDIEEPEATKKKKKDKQCGGVRLGVGQSRSVNLERRRRARLLPIAIPRRLSQRPRRSAAQDKAKKNKLHQSLGLEDSSPSPDSCGPSSTLMTRHGRPLGEMTSMRWAWSRSKMP</sequence>
<reference evidence="2" key="1">
    <citation type="submission" date="2020-03" db="EMBL/GenBank/DDBJ databases">
        <title>A high-quality chromosome-level genome assembly of a woody plant with both climbing and erect habits, Rhamnella rubrinervis.</title>
        <authorList>
            <person name="Lu Z."/>
            <person name="Yang Y."/>
            <person name="Zhu X."/>
            <person name="Sun Y."/>
        </authorList>
    </citation>
    <scope>NUCLEOTIDE SEQUENCE</scope>
    <source>
        <strain evidence="2">BYM</strain>
        <tissue evidence="2">Leaf</tissue>
    </source>
</reference>
<feature type="compositionally biased region" description="Low complexity" evidence="1">
    <location>
        <begin position="174"/>
        <end position="186"/>
    </location>
</feature>
<gene>
    <name evidence="2" type="ORF">FNV43_RR07259</name>
</gene>
<proteinExistence type="predicted"/>
<name>A0A8K0HEL7_9ROSA</name>
<protein>
    <submittedName>
        <fullName evidence="2">Uncharacterized protein</fullName>
    </submittedName>
</protein>
<evidence type="ECO:0000313" key="2">
    <source>
        <dbReference type="EMBL" id="KAF3451167.1"/>
    </source>
</evidence>
<organism evidence="2 3">
    <name type="scientific">Rhamnella rubrinervis</name>
    <dbReference type="NCBI Taxonomy" id="2594499"/>
    <lineage>
        <taxon>Eukaryota</taxon>
        <taxon>Viridiplantae</taxon>
        <taxon>Streptophyta</taxon>
        <taxon>Embryophyta</taxon>
        <taxon>Tracheophyta</taxon>
        <taxon>Spermatophyta</taxon>
        <taxon>Magnoliopsida</taxon>
        <taxon>eudicotyledons</taxon>
        <taxon>Gunneridae</taxon>
        <taxon>Pentapetalae</taxon>
        <taxon>rosids</taxon>
        <taxon>fabids</taxon>
        <taxon>Rosales</taxon>
        <taxon>Rhamnaceae</taxon>
        <taxon>rhamnoid group</taxon>
        <taxon>Rhamneae</taxon>
        <taxon>Rhamnella</taxon>
    </lineage>
</organism>
<keyword evidence="3" id="KW-1185">Reference proteome</keyword>
<evidence type="ECO:0000313" key="3">
    <source>
        <dbReference type="Proteomes" id="UP000796880"/>
    </source>
</evidence>
<feature type="region of interest" description="Disordered" evidence="1">
    <location>
        <begin position="72"/>
        <end position="121"/>
    </location>
</feature>
<accession>A0A8K0HEL7</accession>
<dbReference type="AlphaFoldDB" id="A0A8K0HEL7"/>
<dbReference type="EMBL" id="VOIH02000003">
    <property type="protein sequence ID" value="KAF3451167.1"/>
    <property type="molecule type" value="Genomic_DNA"/>
</dbReference>
<evidence type="ECO:0000256" key="1">
    <source>
        <dbReference type="SAM" id="MobiDB-lite"/>
    </source>
</evidence>
<feature type="region of interest" description="Disordered" evidence="1">
    <location>
        <begin position="23"/>
        <end position="43"/>
    </location>
</feature>
<comment type="caution">
    <text evidence="2">The sequence shown here is derived from an EMBL/GenBank/DDBJ whole genome shotgun (WGS) entry which is preliminary data.</text>
</comment>
<dbReference type="Proteomes" id="UP000796880">
    <property type="component" value="Unassembled WGS sequence"/>
</dbReference>
<feature type="region of interest" description="Disordered" evidence="1">
    <location>
        <begin position="143"/>
        <end position="212"/>
    </location>
</feature>